<keyword evidence="1" id="KW-0808">Transferase</keyword>
<protein>
    <submittedName>
        <fullName evidence="1">Trans-aconitate methyltransferase</fullName>
    </submittedName>
</protein>
<comment type="caution">
    <text evidence="1">The sequence shown here is derived from an EMBL/GenBank/DDBJ whole genome shotgun (WGS) entry which is preliminary data.</text>
</comment>
<dbReference type="Gene3D" id="3.40.50.150">
    <property type="entry name" value="Vaccinia Virus protein VP39"/>
    <property type="match status" value="1"/>
</dbReference>
<dbReference type="GO" id="GO:0008168">
    <property type="term" value="F:methyltransferase activity"/>
    <property type="evidence" value="ECO:0007669"/>
    <property type="project" value="UniProtKB-KW"/>
</dbReference>
<proteinExistence type="predicted"/>
<organism evidence="1 2">
    <name type="scientific">Mobilicoccus caccae</name>
    <dbReference type="NCBI Taxonomy" id="1859295"/>
    <lineage>
        <taxon>Bacteria</taxon>
        <taxon>Bacillati</taxon>
        <taxon>Actinomycetota</taxon>
        <taxon>Actinomycetes</taxon>
        <taxon>Micrococcales</taxon>
        <taxon>Dermatophilaceae</taxon>
        <taxon>Mobilicoccus</taxon>
    </lineage>
</organism>
<dbReference type="EMBL" id="BSUO01000001">
    <property type="protein sequence ID" value="GMA38341.1"/>
    <property type="molecule type" value="Genomic_DNA"/>
</dbReference>
<keyword evidence="2" id="KW-1185">Reference proteome</keyword>
<sequence length="275" mass="30076">MSHHEPSALPRPIAADWLTLRRPADEAAREGTQRLGSRLWRALQERPEARPGRPVHVIDLGAGTGANQAWLAQRLPFPTRWTLLDHDPDLLHHPETAAQGNRVHGGIEDLPDLLTDADGTTVLTCSALLDLLTPAQLDDLARVIVDRSVPALFSLTVDGTVTLAPADEDDETIGAAFEAHQQREDIAGSTAAAHLAGRLREAGAEVVEAATPWRLTTSDADLIERYLTDRVAAAVEQEPTLAERGRRWLERRLDQCREGRLAVVVGHVDLLVLPR</sequence>
<dbReference type="SUPFAM" id="SSF53335">
    <property type="entry name" value="S-adenosyl-L-methionine-dependent methyltransferases"/>
    <property type="match status" value="1"/>
</dbReference>
<gene>
    <name evidence="1" type="ORF">GCM10025883_03860</name>
</gene>
<name>A0ABQ6IMK6_9MICO</name>
<dbReference type="RefSeq" id="WP_284302415.1">
    <property type="nucleotide sequence ID" value="NZ_BSUO01000001.1"/>
</dbReference>
<reference evidence="2" key="1">
    <citation type="journal article" date="2019" name="Int. J. Syst. Evol. Microbiol.">
        <title>The Global Catalogue of Microorganisms (GCM) 10K type strain sequencing project: providing services to taxonomists for standard genome sequencing and annotation.</title>
        <authorList>
            <consortium name="The Broad Institute Genomics Platform"/>
            <consortium name="The Broad Institute Genome Sequencing Center for Infectious Disease"/>
            <person name="Wu L."/>
            <person name="Ma J."/>
        </authorList>
    </citation>
    <scope>NUCLEOTIDE SEQUENCE [LARGE SCALE GENOMIC DNA]</scope>
    <source>
        <strain evidence="2">NBRC 113072</strain>
    </source>
</reference>
<dbReference type="Proteomes" id="UP001157126">
    <property type="component" value="Unassembled WGS sequence"/>
</dbReference>
<keyword evidence="1" id="KW-0489">Methyltransferase</keyword>
<dbReference type="InterPro" id="IPR029063">
    <property type="entry name" value="SAM-dependent_MTases_sf"/>
</dbReference>
<accession>A0ABQ6IMK6</accession>
<evidence type="ECO:0000313" key="2">
    <source>
        <dbReference type="Proteomes" id="UP001157126"/>
    </source>
</evidence>
<dbReference type="GO" id="GO:0032259">
    <property type="term" value="P:methylation"/>
    <property type="evidence" value="ECO:0007669"/>
    <property type="project" value="UniProtKB-KW"/>
</dbReference>
<evidence type="ECO:0000313" key="1">
    <source>
        <dbReference type="EMBL" id="GMA38341.1"/>
    </source>
</evidence>